<name>A0A0C3G214_PILCF</name>
<accession>A0A0C3G214</accession>
<organism evidence="1 2">
    <name type="scientific">Piloderma croceum (strain F 1598)</name>
    <dbReference type="NCBI Taxonomy" id="765440"/>
    <lineage>
        <taxon>Eukaryota</taxon>
        <taxon>Fungi</taxon>
        <taxon>Dikarya</taxon>
        <taxon>Basidiomycota</taxon>
        <taxon>Agaricomycotina</taxon>
        <taxon>Agaricomycetes</taxon>
        <taxon>Agaricomycetidae</taxon>
        <taxon>Atheliales</taxon>
        <taxon>Atheliaceae</taxon>
        <taxon>Piloderma</taxon>
    </lineage>
</organism>
<gene>
    <name evidence="1" type="ORF">PILCRDRAFT_389575</name>
</gene>
<evidence type="ECO:0000313" key="2">
    <source>
        <dbReference type="Proteomes" id="UP000054166"/>
    </source>
</evidence>
<reference evidence="1 2" key="1">
    <citation type="submission" date="2014-04" db="EMBL/GenBank/DDBJ databases">
        <authorList>
            <consortium name="DOE Joint Genome Institute"/>
            <person name="Kuo A."/>
            <person name="Tarkka M."/>
            <person name="Buscot F."/>
            <person name="Kohler A."/>
            <person name="Nagy L.G."/>
            <person name="Floudas D."/>
            <person name="Copeland A."/>
            <person name="Barry K.W."/>
            <person name="Cichocki N."/>
            <person name="Veneault-Fourrey C."/>
            <person name="LaButti K."/>
            <person name="Lindquist E.A."/>
            <person name="Lipzen A."/>
            <person name="Lundell T."/>
            <person name="Morin E."/>
            <person name="Murat C."/>
            <person name="Sun H."/>
            <person name="Tunlid A."/>
            <person name="Henrissat B."/>
            <person name="Grigoriev I.V."/>
            <person name="Hibbett D.S."/>
            <person name="Martin F."/>
            <person name="Nordberg H.P."/>
            <person name="Cantor M.N."/>
            <person name="Hua S.X."/>
        </authorList>
    </citation>
    <scope>NUCLEOTIDE SEQUENCE [LARGE SCALE GENOMIC DNA]</scope>
    <source>
        <strain evidence="1 2">F 1598</strain>
    </source>
</reference>
<dbReference type="HOGENOM" id="CLU_1652831_0_0_1"/>
<protein>
    <submittedName>
        <fullName evidence="1">Uncharacterized protein</fullName>
    </submittedName>
</protein>
<dbReference type="Proteomes" id="UP000054166">
    <property type="component" value="Unassembled WGS sequence"/>
</dbReference>
<sequence length="160" mass="18041">MGVGLWRNRTLKVRRWTGRCLERQHSETNDLASLAYPPCQVFHCRRASVCRWYIALLETSDLFAFFWRQRLGYITARTGPACCSTRASLASHSVFSASDCSVDARCTSCCAYHRVSPRPLLLFHPKAAPLRISLLTGKLCDIPDPSPPTCYRKYGGRIGI</sequence>
<proteinExistence type="predicted"/>
<dbReference type="InParanoid" id="A0A0C3G214"/>
<reference evidence="2" key="2">
    <citation type="submission" date="2015-01" db="EMBL/GenBank/DDBJ databases">
        <title>Evolutionary Origins and Diversification of the Mycorrhizal Mutualists.</title>
        <authorList>
            <consortium name="DOE Joint Genome Institute"/>
            <consortium name="Mycorrhizal Genomics Consortium"/>
            <person name="Kohler A."/>
            <person name="Kuo A."/>
            <person name="Nagy L.G."/>
            <person name="Floudas D."/>
            <person name="Copeland A."/>
            <person name="Barry K.W."/>
            <person name="Cichocki N."/>
            <person name="Veneault-Fourrey C."/>
            <person name="LaButti K."/>
            <person name="Lindquist E.A."/>
            <person name="Lipzen A."/>
            <person name="Lundell T."/>
            <person name="Morin E."/>
            <person name="Murat C."/>
            <person name="Riley R."/>
            <person name="Ohm R."/>
            <person name="Sun H."/>
            <person name="Tunlid A."/>
            <person name="Henrissat B."/>
            <person name="Grigoriev I.V."/>
            <person name="Hibbett D.S."/>
            <person name="Martin F."/>
        </authorList>
    </citation>
    <scope>NUCLEOTIDE SEQUENCE [LARGE SCALE GENOMIC DNA]</scope>
    <source>
        <strain evidence="2">F 1598</strain>
    </source>
</reference>
<evidence type="ECO:0000313" key="1">
    <source>
        <dbReference type="EMBL" id="KIM84601.1"/>
    </source>
</evidence>
<dbReference type="AlphaFoldDB" id="A0A0C3G214"/>
<keyword evidence="2" id="KW-1185">Reference proteome</keyword>
<dbReference type="EMBL" id="KN832987">
    <property type="protein sequence ID" value="KIM84601.1"/>
    <property type="molecule type" value="Genomic_DNA"/>
</dbReference>